<evidence type="ECO:0000313" key="1">
    <source>
        <dbReference type="EMBL" id="CAG8711628.1"/>
    </source>
</evidence>
<dbReference type="AlphaFoldDB" id="A0A9N9N886"/>
<proteinExistence type="predicted"/>
<evidence type="ECO:0000313" key="2">
    <source>
        <dbReference type="Proteomes" id="UP000789508"/>
    </source>
</evidence>
<organism evidence="1 2">
    <name type="scientific">Ambispora leptoticha</name>
    <dbReference type="NCBI Taxonomy" id="144679"/>
    <lineage>
        <taxon>Eukaryota</taxon>
        <taxon>Fungi</taxon>
        <taxon>Fungi incertae sedis</taxon>
        <taxon>Mucoromycota</taxon>
        <taxon>Glomeromycotina</taxon>
        <taxon>Glomeromycetes</taxon>
        <taxon>Archaeosporales</taxon>
        <taxon>Ambisporaceae</taxon>
        <taxon>Ambispora</taxon>
    </lineage>
</organism>
<gene>
    <name evidence="1" type="ORF">ALEPTO_LOCUS11931</name>
</gene>
<reference evidence="1" key="1">
    <citation type="submission" date="2021-06" db="EMBL/GenBank/DDBJ databases">
        <authorList>
            <person name="Kallberg Y."/>
            <person name="Tangrot J."/>
            <person name="Rosling A."/>
        </authorList>
    </citation>
    <scope>NUCLEOTIDE SEQUENCE</scope>
    <source>
        <strain evidence="1">FL130A</strain>
    </source>
</reference>
<feature type="non-terminal residue" evidence="1">
    <location>
        <position position="1"/>
    </location>
</feature>
<name>A0A9N9N886_9GLOM</name>
<dbReference type="Proteomes" id="UP000789508">
    <property type="component" value="Unassembled WGS sequence"/>
</dbReference>
<accession>A0A9N9N886</accession>
<dbReference type="EMBL" id="CAJVPS010022741">
    <property type="protein sequence ID" value="CAG8711628.1"/>
    <property type="molecule type" value="Genomic_DNA"/>
</dbReference>
<sequence length="51" mass="5364">IALGHDNRVIGLGSIQFSESKYNDISGVPAAEYCEGIGIVDPARNGDVESE</sequence>
<protein>
    <submittedName>
        <fullName evidence="1">11624_t:CDS:1</fullName>
    </submittedName>
</protein>
<comment type="caution">
    <text evidence="1">The sequence shown here is derived from an EMBL/GenBank/DDBJ whole genome shotgun (WGS) entry which is preliminary data.</text>
</comment>
<keyword evidence="2" id="KW-1185">Reference proteome</keyword>